<dbReference type="Proteomes" id="UP001217918">
    <property type="component" value="Unassembled WGS sequence"/>
</dbReference>
<dbReference type="GO" id="GO:0005737">
    <property type="term" value="C:cytoplasm"/>
    <property type="evidence" value="ECO:0007669"/>
    <property type="project" value="TreeGrafter"/>
</dbReference>
<comment type="caution">
    <text evidence="5">The sequence shown here is derived from an EMBL/GenBank/DDBJ whole genome shotgun (WGS) entry which is preliminary data.</text>
</comment>
<dbReference type="SMART" id="SM00322">
    <property type="entry name" value="KH"/>
    <property type="match status" value="3"/>
</dbReference>
<feature type="domain" description="K Homology" evidence="4">
    <location>
        <begin position="479"/>
        <end position="545"/>
    </location>
</feature>
<feature type="compositionally biased region" description="Low complexity" evidence="3">
    <location>
        <begin position="927"/>
        <end position="937"/>
    </location>
</feature>
<evidence type="ECO:0000259" key="4">
    <source>
        <dbReference type="SMART" id="SM00322"/>
    </source>
</evidence>
<dbReference type="GO" id="GO:0003729">
    <property type="term" value="F:mRNA binding"/>
    <property type="evidence" value="ECO:0007669"/>
    <property type="project" value="TreeGrafter"/>
</dbReference>
<evidence type="ECO:0000256" key="3">
    <source>
        <dbReference type="SAM" id="MobiDB-lite"/>
    </source>
</evidence>
<dbReference type="InterPro" id="IPR004087">
    <property type="entry name" value="KH_dom"/>
</dbReference>
<dbReference type="AlphaFoldDB" id="A0AAD9HY58"/>
<dbReference type="InterPro" id="IPR004088">
    <property type="entry name" value="KH_dom_type_1"/>
</dbReference>
<dbReference type="Pfam" id="PF24563">
    <property type="entry name" value="KH_Mug60-KHD4"/>
    <property type="match status" value="1"/>
</dbReference>
<evidence type="ECO:0000313" key="5">
    <source>
        <dbReference type="EMBL" id="KAK2067586.1"/>
    </source>
</evidence>
<dbReference type="CDD" id="cd22453">
    <property type="entry name" value="KH-I_MUG60_like"/>
    <property type="match status" value="1"/>
</dbReference>
<dbReference type="Gene3D" id="3.30.1370.10">
    <property type="entry name" value="K Homology domain, type 1"/>
    <property type="match status" value="3"/>
</dbReference>
<dbReference type="PANTHER" id="PTHR10627:SF76">
    <property type="entry name" value="KH DOMAIN-CONTAINING PROTEIN YLL032C"/>
    <property type="match status" value="1"/>
</dbReference>
<evidence type="ECO:0000256" key="1">
    <source>
        <dbReference type="ARBA" id="ARBA00022737"/>
    </source>
</evidence>
<dbReference type="CDD" id="cd00105">
    <property type="entry name" value="KH-I"/>
    <property type="match status" value="1"/>
</dbReference>
<feature type="domain" description="K Homology" evidence="4">
    <location>
        <begin position="547"/>
        <end position="629"/>
    </location>
</feature>
<keyword evidence="6" id="KW-1185">Reference proteome</keyword>
<evidence type="ECO:0000313" key="6">
    <source>
        <dbReference type="Proteomes" id="UP001217918"/>
    </source>
</evidence>
<dbReference type="InterPro" id="IPR056553">
    <property type="entry name" value="KH_Mug60-KHD4"/>
</dbReference>
<dbReference type="EMBL" id="JAQQPM010000001">
    <property type="protein sequence ID" value="KAK2067586.1"/>
    <property type="molecule type" value="Genomic_DNA"/>
</dbReference>
<reference evidence="5" key="1">
    <citation type="journal article" date="2023" name="Mol. Plant Microbe Interact.">
        <title>Elucidating the Obligate Nature and Biological Capacity of an Invasive Fungal Corn Pathogen.</title>
        <authorList>
            <person name="MacCready J.S."/>
            <person name="Roggenkamp E.M."/>
            <person name="Gdanetz K."/>
            <person name="Chilvers M.I."/>
        </authorList>
    </citation>
    <scope>NUCLEOTIDE SEQUENCE</scope>
    <source>
        <strain evidence="5">PM02</strain>
    </source>
</reference>
<dbReference type="PROSITE" id="PS50084">
    <property type="entry name" value="KH_TYPE_1"/>
    <property type="match status" value="1"/>
</dbReference>
<dbReference type="PANTHER" id="PTHR10627">
    <property type="entry name" value="SCP160"/>
    <property type="match status" value="1"/>
</dbReference>
<keyword evidence="1" id="KW-0677">Repeat</keyword>
<protein>
    <recommendedName>
        <fullName evidence="4">K Homology domain-containing protein</fullName>
    </recommendedName>
</protein>
<name>A0AAD9HY58_9PEZI</name>
<keyword evidence="2" id="KW-0694">RNA-binding</keyword>
<organism evidence="5 6">
    <name type="scientific">Phyllachora maydis</name>
    <dbReference type="NCBI Taxonomy" id="1825666"/>
    <lineage>
        <taxon>Eukaryota</taxon>
        <taxon>Fungi</taxon>
        <taxon>Dikarya</taxon>
        <taxon>Ascomycota</taxon>
        <taxon>Pezizomycotina</taxon>
        <taxon>Sordariomycetes</taxon>
        <taxon>Sordariomycetidae</taxon>
        <taxon>Phyllachorales</taxon>
        <taxon>Phyllachoraceae</taxon>
        <taxon>Phyllachora</taxon>
    </lineage>
</organism>
<feature type="compositionally biased region" description="Gly residues" evidence="3">
    <location>
        <begin position="963"/>
        <end position="975"/>
    </location>
</feature>
<evidence type="ECO:0000256" key="2">
    <source>
        <dbReference type="PROSITE-ProRule" id="PRU00117"/>
    </source>
</evidence>
<sequence length="975" mass="108194">MRHWSERMSPNFGMSRAPNLGMHAINPHQKMSPQVAASLGGPQALDTPIHYSFNVPFASDLAGPNTEDILHATNDAVIRWTHAEDAPDDVPVHELPVHAHNLAELRRKCQDITQSPLGIEAHVLSTTPKHSRGQVTTVCLSGAPDLVQKSRESLLNSTPLSLRCTTVDVEGHLVCNLAEGVLNKGVTDFLDNISVFCGVDIFLLGPKLTPVVDGLNGNVELRRDQRWRVAIYGDMLSSEHAKTRVLIHIDQLLGRVVESVILDLTMHQVVCGRNRRNIKLIESATNTAIYFPPAVSTAFRYCPPKAKRREPQEVFITGETQEACHMAKYKLHDVFTSLRIYVKDIQMSPAKIDSILLSRLDKVRKIFEANGTHVQFPPLGTKQGTIRIQAAENAQIDRTVHELMSLAGQFYEATWWILQPEIRPPGPNEIRAMLGDICANSGADISFDKLHFAITGSDEAVKAALMVMSEIRFLTAPPHQILVKIELANEHKEFVSGKKNGKINKIMGQSNVQIMFDNFGEQNFNIDVKSHSYETIKQGLSLVEQEMPASISFHVPDQYHKRIIGIGGQHIQRIMKKHSVFVKFSNAMERGGVGREDDDSRVDNVICRTPARNAQNLELVKSEILEMVDRADSEFTSQTVNVDRLYHRQLLTRLAEIETLEKKWNCKIVFPSTEQASDEVAVTGPQWQVPMCVDEFLGMIPDKHELVLARGPLLIKFLESPEFVRDVLPRLKAQHEVEVSVHENSEELTQDGNPTVTLLWTFTRNNAGGLRDAIEFLQGQLATAGVEPTVVKGSIPRPKSDTFEQSLQWFDSKLLQHAPSSVSTESPRKPVLEEAARERSTLFDRLRKPGSMSSISSFLDRRKSSSHSANTLFKGSSNVSKSSLISIESTRSFNADRNPWNDSGVNLPEDETNGNIWHTARLFHTNGSGSSGSSGHSILDHKLAVPQAGDPRADQSSLPGFLPVGGGKSQAGMHG</sequence>
<dbReference type="Pfam" id="PF00013">
    <property type="entry name" value="KH_1"/>
    <property type="match status" value="2"/>
</dbReference>
<feature type="domain" description="K Homology" evidence="4">
    <location>
        <begin position="254"/>
        <end position="336"/>
    </location>
</feature>
<proteinExistence type="predicted"/>
<dbReference type="InterPro" id="IPR036612">
    <property type="entry name" value="KH_dom_type_1_sf"/>
</dbReference>
<gene>
    <name evidence="5" type="ORF">P8C59_001312</name>
</gene>
<accession>A0AAD9HY58</accession>
<dbReference type="SUPFAM" id="SSF54791">
    <property type="entry name" value="Eukaryotic type KH-domain (KH-domain type I)"/>
    <property type="match status" value="2"/>
</dbReference>
<feature type="region of interest" description="Disordered" evidence="3">
    <location>
        <begin position="927"/>
        <end position="975"/>
    </location>
</feature>